<comment type="subcellular location">
    <subcellularLocation>
        <location evidence="1">Membrane</location>
        <topology evidence="1">Multi-pass membrane protein</topology>
    </subcellularLocation>
</comment>
<feature type="transmembrane region" description="Helical" evidence="8">
    <location>
        <begin position="234"/>
        <end position="253"/>
    </location>
</feature>
<feature type="transmembrane region" description="Helical" evidence="8">
    <location>
        <begin position="39"/>
        <end position="63"/>
    </location>
</feature>
<evidence type="ECO:0000256" key="1">
    <source>
        <dbReference type="ARBA" id="ARBA00004141"/>
    </source>
</evidence>
<keyword evidence="10" id="KW-1185">Reference proteome</keyword>
<dbReference type="Proteomes" id="UP000001661">
    <property type="component" value="Chromosome"/>
</dbReference>
<accession>D9QVS7</accession>
<feature type="transmembrane region" description="Helical" evidence="8">
    <location>
        <begin position="121"/>
        <end position="139"/>
    </location>
</feature>
<evidence type="ECO:0000313" key="10">
    <source>
        <dbReference type="Proteomes" id="UP000001661"/>
    </source>
</evidence>
<evidence type="ECO:0000256" key="7">
    <source>
        <dbReference type="RuleBase" id="RU362091"/>
    </source>
</evidence>
<dbReference type="Gene3D" id="1.20.1730.10">
    <property type="entry name" value="Sodium/glucose cotransporter"/>
    <property type="match status" value="1"/>
</dbReference>
<dbReference type="GO" id="GO:0005886">
    <property type="term" value="C:plasma membrane"/>
    <property type="evidence" value="ECO:0007669"/>
    <property type="project" value="TreeGrafter"/>
</dbReference>
<organism evidence="9 10">
    <name type="scientific">Acetohalobium arabaticum (strain ATCC 49924 / DSM 5501 / Z-7288)</name>
    <dbReference type="NCBI Taxonomy" id="574087"/>
    <lineage>
        <taxon>Bacteria</taxon>
        <taxon>Bacillati</taxon>
        <taxon>Bacillota</taxon>
        <taxon>Clostridia</taxon>
        <taxon>Halanaerobiales</taxon>
        <taxon>Halobacteroidaceae</taxon>
        <taxon>Acetohalobium</taxon>
    </lineage>
</organism>
<dbReference type="PANTHER" id="PTHR48086:SF8">
    <property type="entry name" value="MONOCARBOXYLIC ACID PERMEASE"/>
    <property type="match status" value="1"/>
</dbReference>
<keyword evidence="5 8" id="KW-1133">Transmembrane helix</keyword>
<feature type="transmembrane region" description="Helical" evidence="8">
    <location>
        <begin position="369"/>
        <end position="387"/>
    </location>
</feature>
<evidence type="ECO:0000256" key="4">
    <source>
        <dbReference type="ARBA" id="ARBA00022692"/>
    </source>
</evidence>
<dbReference type="EMBL" id="CP002105">
    <property type="protein sequence ID" value="ADL12336.1"/>
    <property type="molecule type" value="Genomic_DNA"/>
</dbReference>
<keyword evidence="4 8" id="KW-0812">Transmembrane</keyword>
<keyword evidence="3" id="KW-0813">Transport</keyword>
<sequence length="491" mass="52968">MSTSVIVLLVIAAYLVIVLATGIRAGIGQENDIKEYVAASGSLGLVIMYFLMGGAIYSAFAFLGGPGWAYSKGAASFYIMAYCGLGLVPWLIWGPRTYRLGRKYGYVTQAELVSDRFQSKALSAIMAIVSILAFIQYIALQLKGMAYVINVTTGGMIPFWLGALMAYGVVLIYVLTSGVRGVGWTNVLQASMMIIMGWVLGIWLTFKFHGGPTAMFQQIAETSPTHLLVGGSQMSWPAFSSALLVSILGFTMWPHLFMKAYTSNSEKTIKRTILFYPTFAIFMVPVLFIGFSGIGVVASESLEAADQILPTMLMQLDLPAWGLGLVAAGTLAAAMSSSDTITHGAASVYTMDFHRKVINSDLDDRKSVIVTRIAVVIFTSVAYYIAVFGAKSLVAILLGAYGSIVQFFPLVAATFFWPRATKQGAIAGLLTGVVVNTYISLVGPVPLEINPGIWGLLANIVVFIFVSLLTKPNDMEHIKKFTEEATVPVDK</sequence>
<dbReference type="PANTHER" id="PTHR48086">
    <property type="entry name" value="SODIUM/PROLINE SYMPORTER-RELATED"/>
    <property type="match status" value="1"/>
</dbReference>
<feature type="transmembrane region" description="Helical" evidence="8">
    <location>
        <begin position="424"/>
        <end position="441"/>
    </location>
</feature>
<evidence type="ECO:0000256" key="5">
    <source>
        <dbReference type="ARBA" id="ARBA00022989"/>
    </source>
</evidence>
<feature type="transmembrane region" description="Helical" evidence="8">
    <location>
        <begin position="274"/>
        <end position="298"/>
    </location>
</feature>
<dbReference type="KEGG" id="aar:Acear_0797"/>
<gene>
    <name evidence="9" type="ordered locus">Acear_0797</name>
</gene>
<evidence type="ECO:0000256" key="3">
    <source>
        <dbReference type="ARBA" id="ARBA00022448"/>
    </source>
</evidence>
<dbReference type="Pfam" id="PF00474">
    <property type="entry name" value="SSF"/>
    <property type="match status" value="1"/>
</dbReference>
<protein>
    <submittedName>
        <fullName evidence="9">Na+/solute symporter</fullName>
    </submittedName>
</protein>
<name>D9QVS7_ACEAZ</name>
<keyword evidence="6 8" id="KW-0472">Membrane</keyword>
<proteinExistence type="inferred from homology"/>
<comment type="similarity">
    <text evidence="2 7">Belongs to the sodium:solute symporter (SSF) (TC 2.A.21) family.</text>
</comment>
<dbReference type="GO" id="GO:0022857">
    <property type="term" value="F:transmembrane transporter activity"/>
    <property type="evidence" value="ECO:0007669"/>
    <property type="project" value="InterPro"/>
</dbReference>
<dbReference type="PROSITE" id="PS50283">
    <property type="entry name" value="NA_SOLUT_SYMP_3"/>
    <property type="match status" value="1"/>
</dbReference>
<feature type="transmembrane region" description="Helical" evidence="8">
    <location>
        <begin position="6"/>
        <end position="27"/>
    </location>
</feature>
<dbReference type="AlphaFoldDB" id="D9QVS7"/>
<feature type="transmembrane region" description="Helical" evidence="8">
    <location>
        <begin position="318"/>
        <end position="335"/>
    </location>
</feature>
<dbReference type="InterPro" id="IPR038377">
    <property type="entry name" value="Na/Glc_symporter_sf"/>
</dbReference>
<evidence type="ECO:0000313" key="9">
    <source>
        <dbReference type="EMBL" id="ADL12336.1"/>
    </source>
</evidence>
<feature type="transmembrane region" description="Helical" evidence="8">
    <location>
        <begin position="393"/>
        <end position="417"/>
    </location>
</feature>
<feature type="transmembrane region" description="Helical" evidence="8">
    <location>
        <begin position="75"/>
        <end position="93"/>
    </location>
</feature>
<evidence type="ECO:0000256" key="2">
    <source>
        <dbReference type="ARBA" id="ARBA00006434"/>
    </source>
</evidence>
<dbReference type="eggNOG" id="COG0591">
    <property type="taxonomic scope" value="Bacteria"/>
</dbReference>
<evidence type="ECO:0000256" key="6">
    <source>
        <dbReference type="ARBA" id="ARBA00023136"/>
    </source>
</evidence>
<dbReference type="RefSeq" id="WP_013277782.1">
    <property type="nucleotide sequence ID" value="NC_014378.1"/>
</dbReference>
<feature type="transmembrane region" description="Helical" evidence="8">
    <location>
        <begin position="159"/>
        <end position="175"/>
    </location>
</feature>
<dbReference type="InterPro" id="IPR001734">
    <property type="entry name" value="Na/solute_symporter"/>
</dbReference>
<feature type="transmembrane region" description="Helical" evidence="8">
    <location>
        <begin position="187"/>
        <end position="206"/>
    </location>
</feature>
<dbReference type="OrthoDB" id="9766407at2"/>
<feature type="transmembrane region" description="Helical" evidence="8">
    <location>
        <begin position="453"/>
        <end position="470"/>
    </location>
</feature>
<dbReference type="CDD" id="cd10322">
    <property type="entry name" value="SLC5sbd"/>
    <property type="match status" value="1"/>
</dbReference>
<dbReference type="InterPro" id="IPR050277">
    <property type="entry name" value="Sodium:Solute_Symporter"/>
</dbReference>
<reference evidence="9 10" key="1">
    <citation type="journal article" date="2010" name="Stand. Genomic Sci.">
        <title>Complete genome sequence of Acetohalobium arabaticum type strain (Z-7288).</title>
        <authorList>
            <person name="Sikorski J."/>
            <person name="Lapidus A."/>
            <person name="Chertkov O."/>
            <person name="Lucas S."/>
            <person name="Copeland A."/>
            <person name="Glavina Del Rio T."/>
            <person name="Nolan M."/>
            <person name="Tice H."/>
            <person name="Cheng J.F."/>
            <person name="Han C."/>
            <person name="Brambilla E."/>
            <person name="Pitluck S."/>
            <person name="Liolios K."/>
            <person name="Ivanova N."/>
            <person name="Mavromatis K."/>
            <person name="Mikhailova N."/>
            <person name="Pati A."/>
            <person name="Bruce D."/>
            <person name="Detter C."/>
            <person name="Tapia R."/>
            <person name="Goodwin L."/>
            <person name="Chen A."/>
            <person name="Palaniappan K."/>
            <person name="Land M."/>
            <person name="Hauser L."/>
            <person name="Chang Y.J."/>
            <person name="Jeffries C.D."/>
            <person name="Rohde M."/>
            <person name="Goker M."/>
            <person name="Spring S."/>
            <person name="Woyke T."/>
            <person name="Bristow J."/>
            <person name="Eisen J.A."/>
            <person name="Markowitz V."/>
            <person name="Hugenholtz P."/>
            <person name="Kyrpides N.C."/>
            <person name="Klenk H.P."/>
        </authorList>
    </citation>
    <scope>NUCLEOTIDE SEQUENCE [LARGE SCALE GENOMIC DNA]</scope>
    <source>
        <strain evidence="10">ATCC 49924 / DSM 5501 / Z-7288</strain>
    </source>
</reference>
<dbReference type="STRING" id="574087.Acear_0797"/>
<dbReference type="HOGENOM" id="CLU_018808_15_0_9"/>
<evidence type="ECO:0000256" key="8">
    <source>
        <dbReference type="SAM" id="Phobius"/>
    </source>
</evidence>